<keyword evidence="5" id="KW-0808">Transferase</keyword>
<feature type="domain" description="Response regulatory" evidence="9">
    <location>
        <begin position="701"/>
        <end position="817"/>
    </location>
</feature>
<evidence type="ECO:0000256" key="4">
    <source>
        <dbReference type="ARBA" id="ARBA00022553"/>
    </source>
</evidence>
<dbReference type="SUPFAM" id="SSF55874">
    <property type="entry name" value="ATPase domain of HSP90 chaperone/DNA topoisomerase II/histidine kinase"/>
    <property type="match status" value="1"/>
</dbReference>
<dbReference type="EC" id="2.7.13.3" evidence="3"/>
<dbReference type="PROSITE" id="PS50109">
    <property type="entry name" value="HIS_KIN"/>
    <property type="match status" value="1"/>
</dbReference>
<organism evidence="11 12">
    <name type="scientific">Duganella callida</name>
    <dbReference type="NCBI Taxonomy" id="2561932"/>
    <lineage>
        <taxon>Bacteria</taxon>
        <taxon>Pseudomonadati</taxon>
        <taxon>Pseudomonadota</taxon>
        <taxon>Betaproteobacteria</taxon>
        <taxon>Burkholderiales</taxon>
        <taxon>Oxalobacteraceae</taxon>
        <taxon>Telluria group</taxon>
        <taxon>Duganella</taxon>
    </lineage>
</organism>
<dbReference type="Gene3D" id="3.40.50.2300">
    <property type="match status" value="1"/>
</dbReference>
<dbReference type="InterPro" id="IPR035965">
    <property type="entry name" value="PAS-like_dom_sf"/>
</dbReference>
<dbReference type="PROSITE" id="PS50113">
    <property type="entry name" value="PAC"/>
    <property type="match status" value="2"/>
</dbReference>
<evidence type="ECO:0000259" key="8">
    <source>
        <dbReference type="PROSITE" id="PS50109"/>
    </source>
</evidence>
<dbReference type="InterPro" id="IPR036890">
    <property type="entry name" value="HATPase_C_sf"/>
</dbReference>
<dbReference type="Gene3D" id="3.30.450.20">
    <property type="entry name" value="PAS domain"/>
    <property type="match status" value="3"/>
</dbReference>
<evidence type="ECO:0000259" key="9">
    <source>
        <dbReference type="PROSITE" id="PS50110"/>
    </source>
</evidence>
<dbReference type="PANTHER" id="PTHR43047:SF72">
    <property type="entry name" value="OSMOSENSING HISTIDINE PROTEIN KINASE SLN1"/>
    <property type="match status" value="1"/>
</dbReference>
<dbReference type="SUPFAM" id="SSF55785">
    <property type="entry name" value="PYP-like sensor domain (PAS domain)"/>
    <property type="match status" value="3"/>
</dbReference>
<sequence length="822" mass="90159">MLSSPLAANISSISAVLTSSHVTFNPAGIAPVFDGNGKMSYIAPGAGNPARGESDSEKRYRALIRATADLVYRMNPDWTRMWQLDGKGFLGDAADAHHFWLDEYIPAEERERVHQAIAAAIRNKRVFELEHGVRLRDGTLGRVFSRAVPMLDADGEIYEWIGAASDVTVRQAAERKYRTLFNSIDEGFCIIDVPFDAHGRPYDYRFCEVNPSFETHSGLRDAAGKTIRELNPAHEQHWFSIYGDVQRTGQAVRFEHGSDSLERYFDVYAFRLEDGGQPKVAVLFKDISEAKRVTRQVRESEERAIAAARRAEQARRHLEALLQAAPVGIVMSDRNGGVVLTNAEHNRLWGGRPPQPGSVAEFAEWTGWWADESVRHGQRLEAEDWPTARALRGEFVRGATVQIASFGQPPVHHTLLLSGAPVYDEGNQVIGAVVVQMDITDRVKAEAALREADRKKDEFLAMLAHELRNPLAPISAAADLLAMARIDAGMIRRTSAIISRQVRHMAGLVDDLLDVSRVTRGLVNLKVEQLDLKQIVGEAMEQVRPLLESRRHNTILRTSPEPAAVSGDRTRLVQVLTNLLTNAAKYTPEGGHITVTTEVRDDAVQVHVVDNGIGIAPELIPHVFELFTQAQRTSDRSQGGLGIGLALVKRLIELQGGQVTAHSGGLGRGSRFTISLPHPRDAGGAAAQPPQPSPCTSASLKILIVDDNHDAAQMLAMYLEALGHTVSVEHSAHAALARAAAERPQVCLLDIGLPEMDGNQLARRLSQQPQTQDAVLVAISGYGQEHDRAAARDAGFRQYFVKPVDVDQLSAFLAQVALRQTG</sequence>
<dbReference type="OrthoDB" id="8552871at2"/>
<dbReference type="InterPro" id="IPR011006">
    <property type="entry name" value="CheY-like_superfamily"/>
</dbReference>
<dbReference type="SMART" id="SM00387">
    <property type="entry name" value="HATPase_c"/>
    <property type="match status" value="1"/>
</dbReference>
<dbReference type="GO" id="GO:0005886">
    <property type="term" value="C:plasma membrane"/>
    <property type="evidence" value="ECO:0007669"/>
    <property type="project" value="UniProtKB-SubCell"/>
</dbReference>
<dbReference type="Pfam" id="PF08447">
    <property type="entry name" value="PAS_3"/>
    <property type="match status" value="1"/>
</dbReference>
<evidence type="ECO:0000256" key="2">
    <source>
        <dbReference type="ARBA" id="ARBA00004429"/>
    </source>
</evidence>
<feature type="modified residue" description="4-aspartylphosphate" evidence="7">
    <location>
        <position position="750"/>
    </location>
</feature>
<dbReference type="InterPro" id="IPR003594">
    <property type="entry name" value="HATPase_dom"/>
</dbReference>
<keyword evidence="6" id="KW-0418">Kinase</keyword>
<dbReference type="AlphaFoldDB" id="A0A4Y9SUF1"/>
<evidence type="ECO:0000256" key="6">
    <source>
        <dbReference type="ARBA" id="ARBA00022777"/>
    </source>
</evidence>
<dbReference type="Proteomes" id="UP000297729">
    <property type="component" value="Unassembled WGS sequence"/>
</dbReference>
<evidence type="ECO:0000259" key="10">
    <source>
        <dbReference type="PROSITE" id="PS50113"/>
    </source>
</evidence>
<dbReference type="SMART" id="SM00086">
    <property type="entry name" value="PAC"/>
    <property type="match status" value="2"/>
</dbReference>
<reference evidence="11 12" key="1">
    <citation type="submission" date="2019-03" db="EMBL/GenBank/DDBJ databases">
        <title>Draft Genome Sequence of Duganella callidus sp. nov., a Novel Duganella Species Isolated from Cultivated Soil.</title>
        <authorList>
            <person name="Raths R."/>
            <person name="Peta V."/>
            <person name="Bucking H."/>
        </authorList>
    </citation>
    <scope>NUCLEOTIDE SEQUENCE [LARGE SCALE GENOMIC DNA]</scope>
    <source>
        <strain evidence="11 12">DN04</strain>
    </source>
</reference>
<dbReference type="Pfam" id="PF13188">
    <property type="entry name" value="PAS_8"/>
    <property type="match status" value="1"/>
</dbReference>
<dbReference type="GO" id="GO:0000155">
    <property type="term" value="F:phosphorelay sensor kinase activity"/>
    <property type="evidence" value="ECO:0007669"/>
    <property type="project" value="InterPro"/>
</dbReference>
<feature type="domain" description="Histidine kinase" evidence="8">
    <location>
        <begin position="462"/>
        <end position="680"/>
    </location>
</feature>
<comment type="catalytic activity">
    <reaction evidence="1">
        <text>ATP + protein L-histidine = ADP + protein N-phospho-L-histidine.</text>
        <dbReference type="EC" id="2.7.13.3"/>
    </reaction>
</comment>
<gene>
    <name evidence="11" type="ORF">E4L98_01940</name>
</gene>
<dbReference type="Pfam" id="PF02518">
    <property type="entry name" value="HATPase_c"/>
    <property type="match status" value="1"/>
</dbReference>
<dbReference type="CDD" id="cd00082">
    <property type="entry name" value="HisKA"/>
    <property type="match status" value="1"/>
</dbReference>
<dbReference type="SMART" id="SM00448">
    <property type="entry name" value="REC"/>
    <property type="match status" value="1"/>
</dbReference>
<dbReference type="CDD" id="cd00130">
    <property type="entry name" value="PAS"/>
    <property type="match status" value="1"/>
</dbReference>
<evidence type="ECO:0000313" key="11">
    <source>
        <dbReference type="EMBL" id="TFW30432.1"/>
    </source>
</evidence>
<comment type="caution">
    <text evidence="11">The sequence shown here is derived from an EMBL/GenBank/DDBJ whole genome shotgun (WGS) entry which is preliminary data.</text>
</comment>
<dbReference type="Pfam" id="PF00072">
    <property type="entry name" value="Response_reg"/>
    <property type="match status" value="1"/>
</dbReference>
<dbReference type="SUPFAM" id="SSF52172">
    <property type="entry name" value="CheY-like"/>
    <property type="match status" value="1"/>
</dbReference>
<protein>
    <recommendedName>
        <fullName evidence="3">histidine kinase</fullName>
        <ecNumber evidence="3">2.7.13.3</ecNumber>
    </recommendedName>
</protein>
<dbReference type="InterPro" id="IPR001610">
    <property type="entry name" value="PAC"/>
</dbReference>
<dbReference type="Gene3D" id="1.10.287.130">
    <property type="match status" value="1"/>
</dbReference>
<accession>A0A4Y9SUF1</accession>
<evidence type="ECO:0000256" key="1">
    <source>
        <dbReference type="ARBA" id="ARBA00000085"/>
    </source>
</evidence>
<dbReference type="PROSITE" id="PS50110">
    <property type="entry name" value="RESPONSE_REGULATORY"/>
    <property type="match status" value="1"/>
</dbReference>
<dbReference type="SUPFAM" id="SSF47384">
    <property type="entry name" value="Homodimeric domain of signal transducing histidine kinase"/>
    <property type="match status" value="1"/>
</dbReference>
<dbReference type="FunFam" id="3.30.565.10:FF:000006">
    <property type="entry name" value="Sensor histidine kinase WalK"/>
    <property type="match status" value="1"/>
</dbReference>
<dbReference type="CDD" id="cd00075">
    <property type="entry name" value="HATPase"/>
    <property type="match status" value="1"/>
</dbReference>
<evidence type="ECO:0000256" key="3">
    <source>
        <dbReference type="ARBA" id="ARBA00012438"/>
    </source>
</evidence>
<dbReference type="InterPro" id="IPR036097">
    <property type="entry name" value="HisK_dim/P_sf"/>
</dbReference>
<dbReference type="InterPro" id="IPR000014">
    <property type="entry name" value="PAS"/>
</dbReference>
<dbReference type="InterPro" id="IPR005467">
    <property type="entry name" value="His_kinase_dom"/>
</dbReference>
<feature type="domain" description="PAC" evidence="10">
    <location>
        <begin position="127"/>
        <end position="179"/>
    </location>
</feature>
<evidence type="ECO:0000256" key="5">
    <source>
        <dbReference type="ARBA" id="ARBA00022679"/>
    </source>
</evidence>
<dbReference type="InterPro" id="IPR013655">
    <property type="entry name" value="PAS_fold_3"/>
</dbReference>
<comment type="subcellular location">
    <subcellularLocation>
        <location evidence="2">Cell inner membrane</location>
        <topology evidence="2">Multi-pass membrane protein</topology>
    </subcellularLocation>
</comment>
<evidence type="ECO:0000256" key="7">
    <source>
        <dbReference type="PROSITE-ProRule" id="PRU00169"/>
    </source>
</evidence>
<dbReference type="InterPro" id="IPR004358">
    <property type="entry name" value="Sig_transdc_His_kin-like_C"/>
</dbReference>
<evidence type="ECO:0000313" key="12">
    <source>
        <dbReference type="Proteomes" id="UP000297729"/>
    </source>
</evidence>
<keyword evidence="4 7" id="KW-0597">Phosphoprotein</keyword>
<proteinExistence type="predicted"/>
<dbReference type="Pfam" id="PF00512">
    <property type="entry name" value="HisKA"/>
    <property type="match status" value="1"/>
</dbReference>
<dbReference type="InterPro" id="IPR001789">
    <property type="entry name" value="Sig_transdc_resp-reg_receiver"/>
</dbReference>
<dbReference type="EMBL" id="SPVG01000022">
    <property type="protein sequence ID" value="TFW30432.1"/>
    <property type="molecule type" value="Genomic_DNA"/>
</dbReference>
<keyword evidence="12" id="KW-1185">Reference proteome</keyword>
<name>A0A4Y9SUF1_9BURK</name>
<dbReference type="InterPro" id="IPR003661">
    <property type="entry name" value="HisK_dim/P_dom"/>
</dbReference>
<dbReference type="PRINTS" id="PR00344">
    <property type="entry name" value="BCTRLSENSOR"/>
</dbReference>
<dbReference type="InterPro" id="IPR000700">
    <property type="entry name" value="PAS-assoc_C"/>
</dbReference>
<feature type="domain" description="PAC" evidence="10">
    <location>
        <begin position="397"/>
        <end position="451"/>
    </location>
</feature>
<dbReference type="PANTHER" id="PTHR43047">
    <property type="entry name" value="TWO-COMPONENT HISTIDINE PROTEIN KINASE"/>
    <property type="match status" value="1"/>
</dbReference>
<dbReference type="Gene3D" id="3.30.565.10">
    <property type="entry name" value="Histidine kinase-like ATPase, C-terminal domain"/>
    <property type="match status" value="1"/>
</dbReference>
<dbReference type="GO" id="GO:0009927">
    <property type="term" value="F:histidine phosphotransfer kinase activity"/>
    <property type="evidence" value="ECO:0007669"/>
    <property type="project" value="TreeGrafter"/>
</dbReference>
<dbReference type="SMART" id="SM00388">
    <property type="entry name" value="HisKA"/>
    <property type="match status" value="1"/>
</dbReference>